<sequence>MALISLTNGYLSFGDYPLLDRAELHIEPNERVCVVGRNGAGKSTLLKILSGDIVIDDGKIQSEKDLVISRLEQDPPRSAEGNVFDYVAEGIGHLADLLKEYHHISVYLESDCSEAVLSRLAQVQAKLEHAGGWQFENKINEVLAKLALNPNTKLSDLSGGWLRKAALARALVCNPDILLLDEPTNHLDVEAIEWLENFLTEFNGSIVFISHDRSFIRRMATRIVDLDRGKLVSYPGNYDLYLTTKAENLRVEALQNELFDKKLAQEEVWIRQGIKARRTRNEGRVRALKAMREERRQRREVLGSAKLQLDTSSRSGKIVFEMENVGYAIEGKTLLKDFSTTILRGDKIALVGPNGCGKTTFIKLLLGELEPSAGKIRCGTKLNIAYFDQYRGDLDPEKTVMDNVADGKQDIEVNGVKRHVLGYLQDFLFPPKRAMTPVKALSGGERNRLLLAKLLLKPNNLLILDEPTNDLDVETLELLEEILTDYQGTLLIVSHDRQFIDNVATECYLFEGDGVLNKYVGGFFDAKQQQQNYFATKATRMSVEQKDVFKTSQSAVKNLNISHQNKNRIVKLSYNEKRELEQLPSLLEELERKIMALQAEIAEPDFFQQSHDVTDRKLQDLAAYEAELEKAFSRWEALEEKKQLAEK</sequence>
<dbReference type="InterPro" id="IPR017871">
    <property type="entry name" value="ABC_transporter-like_CS"/>
</dbReference>
<keyword evidence="6 9" id="KW-0067">ATP-binding</keyword>
<dbReference type="SUPFAM" id="SSF52540">
    <property type="entry name" value="P-loop containing nucleoside triphosphate hydrolases"/>
    <property type="match status" value="2"/>
</dbReference>
<dbReference type="Pfam" id="PF12848">
    <property type="entry name" value="ABC_tran_Xtn"/>
    <property type="match status" value="1"/>
</dbReference>
<accession>A0ABX3KY64</accession>
<comment type="subcellular location">
    <subcellularLocation>
        <location evidence="9">Cytoplasm</location>
    </subcellularLocation>
    <text evidence="9">Associates with ribosomes.</text>
</comment>
<dbReference type="Gene3D" id="3.40.50.300">
    <property type="entry name" value="P-loop containing nucleotide triphosphate hydrolases"/>
    <property type="match status" value="2"/>
</dbReference>
<comment type="function">
    <text evidence="9">Probably plays a role in ribosome assembly or function. May be involved in resolution of branched DNA intermediates that result from template switching in postreplication gaps. Binds DNA and has ATPase activity.</text>
</comment>
<keyword evidence="5 9" id="KW-0378">Hydrolase</keyword>
<dbReference type="EMBL" id="MLAA01000023">
    <property type="protein sequence ID" value="OOF69782.1"/>
    <property type="molecule type" value="Genomic_DNA"/>
</dbReference>
<dbReference type="PANTHER" id="PTHR42855">
    <property type="entry name" value="ABC TRANSPORTER ATP-BINDING SUBUNIT"/>
    <property type="match status" value="1"/>
</dbReference>
<dbReference type="InterPro" id="IPR027417">
    <property type="entry name" value="P-loop_NTPase"/>
</dbReference>
<comment type="similarity">
    <text evidence="9">Belongs to the ABC transporter superfamily. ABCF family. Uup subfamily.</text>
</comment>
<evidence type="ECO:0000256" key="1">
    <source>
        <dbReference type="ARBA" id="ARBA00022490"/>
    </source>
</evidence>
<evidence type="ECO:0000256" key="8">
    <source>
        <dbReference type="ARBA" id="ARBA00023204"/>
    </source>
</evidence>
<proteinExistence type="inferred from homology"/>
<dbReference type="InterPro" id="IPR037118">
    <property type="entry name" value="Val-tRNA_synth_C_sf"/>
</dbReference>
<dbReference type="Pfam" id="PF00005">
    <property type="entry name" value="ABC_tran"/>
    <property type="match status" value="2"/>
</dbReference>
<dbReference type="Proteomes" id="UP000188820">
    <property type="component" value="Unassembled WGS sequence"/>
</dbReference>
<dbReference type="InterPro" id="IPR003439">
    <property type="entry name" value="ABC_transporter-like_ATP-bd"/>
</dbReference>
<evidence type="ECO:0000313" key="12">
    <source>
        <dbReference type="Proteomes" id="UP000188820"/>
    </source>
</evidence>
<feature type="binding site" evidence="9">
    <location>
        <begin position="352"/>
        <end position="359"/>
    </location>
    <ligand>
        <name>ATP</name>
        <dbReference type="ChEBI" id="CHEBI:30616"/>
        <label>2</label>
    </ligand>
</feature>
<evidence type="ECO:0000256" key="7">
    <source>
        <dbReference type="ARBA" id="ARBA00023125"/>
    </source>
</evidence>
<keyword evidence="7 9" id="KW-0238">DNA-binding</keyword>
<evidence type="ECO:0000256" key="5">
    <source>
        <dbReference type="ARBA" id="ARBA00022801"/>
    </source>
</evidence>
<dbReference type="InterPro" id="IPR032524">
    <property type="entry name" value="ABC_tran_C"/>
</dbReference>
<organism evidence="11 12">
    <name type="scientific">Rodentibacter caecimuris</name>
    <dbReference type="NCBI Taxonomy" id="1796644"/>
    <lineage>
        <taxon>Bacteria</taxon>
        <taxon>Pseudomonadati</taxon>
        <taxon>Pseudomonadota</taxon>
        <taxon>Gammaproteobacteria</taxon>
        <taxon>Pasteurellales</taxon>
        <taxon>Pasteurellaceae</taxon>
        <taxon>Rodentibacter</taxon>
    </lineage>
</organism>
<evidence type="ECO:0000313" key="11">
    <source>
        <dbReference type="EMBL" id="OOF69782.1"/>
    </source>
</evidence>
<dbReference type="InterPro" id="IPR032781">
    <property type="entry name" value="ABC_tran_Xtn"/>
</dbReference>
<comment type="caution">
    <text evidence="11">The sequence shown here is derived from an EMBL/GenBank/DDBJ whole genome shotgun (WGS) entry which is preliminary data.</text>
</comment>
<keyword evidence="1 9" id="KW-0963">Cytoplasm</keyword>
<dbReference type="PROSITE" id="PS50893">
    <property type="entry name" value="ABC_TRANSPORTER_2"/>
    <property type="match status" value="2"/>
</dbReference>
<dbReference type="InterPro" id="IPR051309">
    <property type="entry name" value="ABCF_ATPase"/>
</dbReference>
<dbReference type="InterPro" id="IPR043686">
    <property type="entry name" value="Uup"/>
</dbReference>
<dbReference type="Pfam" id="PF16326">
    <property type="entry name" value="ABC_tran_CTD"/>
    <property type="match status" value="1"/>
</dbReference>
<evidence type="ECO:0000256" key="9">
    <source>
        <dbReference type="HAMAP-Rule" id="MF_00848"/>
    </source>
</evidence>
<evidence type="ECO:0000256" key="6">
    <source>
        <dbReference type="ARBA" id="ARBA00022840"/>
    </source>
</evidence>
<keyword evidence="9" id="KW-0175">Coiled coil</keyword>
<protein>
    <recommendedName>
        <fullName evidence="9">ATP-binding protein Uup</fullName>
        <ecNumber evidence="9">3.6.1.-</ecNumber>
    </recommendedName>
</protein>
<feature type="binding site" evidence="9">
    <location>
        <begin position="36"/>
        <end position="43"/>
    </location>
    <ligand>
        <name>ATP</name>
        <dbReference type="ChEBI" id="CHEBI:30616"/>
        <label>1</label>
    </ligand>
</feature>
<dbReference type="RefSeq" id="WP_077463186.1">
    <property type="nucleotide sequence ID" value="NZ_MLAA01000023.1"/>
</dbReference>
<dbReference type="GO" id="GO:0005524">
    <property type="term" value="F:ATP binding"/>
    <property type="evidence" value="ECO:0007669"/>
    <property type="project" value="UniProtKB-KW"/>
</dbReference>
<evidence type="ECO:0000259" key="10">
    <source>
        <dbReference type="PROSITE" id="PS50893"/>
    </source>
</evidence>
<dbReference type="EC" id="3.6.1.-" evidence="9"/>
<dbReference type="Gene3D" id="1.10.287.380">
    <property type="entry name" value="Valyl-tRNA synthetase, C-terminal domain"/>
    <property type="match status" value="1"/>
</dbReference>
<evidence type="ECO:0000256" key="2">
    <source>
        <dbReference type="ARBA" id="ARBA00022737"/>
    </source>
</evidence>
<gene>
    <name evidence="9" type="primary">uup</name>
    <name evidence="11" type="ORF">BKG89_05525</name>
</gene>
<keyword evidence="3 9" id="KW-0547">Nucleotide-binding</keyword>
<dbReference type="InterPro" id="IPR003593">
    <property type="entry name" value="AAA+_ATPase"/>
</dbReference>
<reference evidence="11 12" key="1">
    <citation type="submission" date="2016-10" db="EMBL/GenBank/DDBJ databases">
        <title>Rodentibacter gen. nov. and new species.</title>
        <authorList>
            <person name="Christensen H."/>
        </authorList>
    </citation>
    <scope>NUCLEOTIDE SEQUENCE [LARGE SCALE GENOMIC DNA]</scope>
    <source>
        <strain evidence="11 12">1998236014</strain>
    </source>
</reference>
<feature type="domain" description="ABC transporter" evidence="10">
    <location>
        <begin position="320"/>
        <end position="545"/>
    </location>
</feature>
<dbReference type="PANTHER" id="PTHR42855:SF1">
    <property type="entry name" value="ABC TRANSPORTER DOMAIN-CONTAINING PROTEIN"/>
    <property type="match status" value="1"/>
</dbReference>
<evidence type="ECO:0000256" key="4">
    <source>
        <dbReference type="ARBA" id="ARBA00022763"/>
    </source>
</evidence>
<keyword evidence="8 9" id="KW-0234">DNA repair</keyword>
<dbReference type="NCBIfam" id="NF008358">
    <property type="entry name" value="PRK11147.1"/>
    <property type="match status" value="1"/>
</dbReference>
<dbReference type="CDD" id="cd03221">
    <property type="entry name" value="ABCF_EF-3"/>
    <property type="match status" value="2"/>
</dbReference>
<feature type="domain" description="ABC transporter" evidence="10">
    <location>
        <begin position="4"/>
        <end position="253"/>
    </location>
</feature>
<name>A0ABX3KY64_9PAST</name>
<comment type="catalytic activity">
    <reaction evidence="9">
        <text>ATP + H2O = ADP + phosphate + H(+)</text>
        <dbReference type="Rhea" id="RHEA:13065"/>
        <dbReference type="ChEBI" id="CHEBI:15377"/>
        <dbReference type="ChEBI" id="CHEBI:15378"/>
        <dbReference type="ChEBI" id="CHEBI:30616"/>
        <dbReference type="ChEBI" id="CHEBI:43474"/>
        <dbReference type="ChEBI" id="CHEBI:456216"/>
    </reaction>
</comment>
<feature type="coiled-coil region" evidence="9">
    <location>
        <begin position="580"/>
        <end position="641"/>
    </location>
</feature>
<dbReference type="PROSITE" id="PS00211">
    <property type="entry name" value="ABC_TRANSPORTER_1"/>
    <property type="match status" value="2"/>
</dbReference>
<keyword evidence="12" id="KW-1185">Reference proteome</keyword>
<dbReference type="HAMAP" id="MF_00848">
    <property type="entry name" value="Uup"/>
    <property type="match status" value="1"/>
</dbReference>
<keyword evidence="2 9" id="KW-0677">Repeat</keyword>
<dbReference type="SMART" id="SM00382">
    <property type="entry name" value="AAA"/>
    <property type="match status" value="2"/>
</dbReference>
<keyword evidence="4 9" id="KW-0227">DNA damage</keyword>
<evidence type="ECO:0000256" key="3">
    <source>
        <dbReference type="ARBA" id="ARBA00022741"/>
    </source>
</evidence>